<feature type="compositionally biased region" description="Basic and acidic residues" evidence="1">
    <location>
        <begin position="134"/>
        <end position="159"/>
    </location>
</feature>
<dbReference type="AlphaFoldDB" id="A0A7R9I830"/>
<accession>A0A7R9I830</accession>
<evidence type="ECO:0000256" key="1">
    <source>
        <dbReference type="SAM" id="MobiDB-lite"/>
    </source>
</evidence>
<dbReference type="EMBL" id="OD572501">
    <property type="protein sequence ID" value="CAD7449779.1"/>
    <property type="molecule type" value="Genomic_DNA"/>
</dbReference>
<feature type="compositionally biased region" description="Gly residues" evidence="1">
    <location>
        <begin position="161"/>
        <end position="171"/>
    </location>
</feature>
<feature type="region of interest" description="Disordered" evidence="1">
    <location>
        <begin position="134"/>
        <end position="226"/>
    </location>
</feature>
<evidence type="ECO:0000313" key="2">
    <source>
        <dbReference type="EMBL" id="CAD7449779.1"/>
    </source>
</evidence>
<feature type="compositionally biased region" description="Basic and acidic residues" evidence="1">
    <location>
        <begin position="111"/>
        <end position="120"/>
    </location>
</feature>
<reference evidence="2" key="1">
    <citation type="submission" date="2020-11" db="EMBL/GenBank/DDBJ databases">
        <authorList>
            <person name="Tran Van P."/>
        </authorList>
    </citation>
    <scope>NUCLEOTIDE SEQUENCE</scope>
</reference>
<feature type="compositionally biased region" description="Basic and acidic residues" evidence="1">
    <location>
        <begin position="193"/>
        <end position="215"/>
    </location>
</feature>
<sequence>MRRYMNKEVTVLVYKTEINGRRHEIYELHGARTILPLMMSGSGVTPEYQFTPDFLLYRFEGRTGRTVDLTLEIKNTCSAPLPFQIREVFTRAALDKPPTPPPTPEPQAKGKPIEREETPKDVVSVVTRGRENLRETFQRRKEGGRPYFQRRDGDARLVERGGVGSTSGGKMSGETEELPQRDDKRTKQVYIEGRGEARGKKQTTERGHLDPDVNKSRKKRKQSLLTGKKGAAQYQAAEIVYPLKYAVKYKVSLGNIIDVRELIFIASAQPLGENPSLSRPPDPPAAVISMMARSKLIIYTHPSQTLPYTKREE</sequence>
<protein>
    <submittedName>
        <fullName evidence="2">Uncharacterized protein</fullName>
    </submittedName>
</protein>
<proteinExistence type="predicted"/>
<feature type="region of interest" description="Disordered" evidence="1">
    <location>
        <begin position="93"/>
        <end position="122"/>
    </location>
</feature>
<gene>
    <name evidence="2" type="ORF">TBIB3V08_LOCUS12052</name>
</gene>
<organism evidence="2">
    <name type="scientific">Timema bartmani</name>
    <dbReference type="NCBI Taxonomy" id="61472"/>
    <lineage>
        <taxon>Eukaryota</taxon>
        <taxon>Metazoa</taxon>
        <taxon>Ecdysozoa</taxon>
        <taxon>Arthropoda</taxon>
        <taxon>Hexapoda</taxon>
        <taxon>Insecta</taxon>
        <taxon>Pterygota</taxon>
        <taxon>Neoptera</taxon>
        <taxon>Polyneoptera</taxon>
        <taxon>Phasmatodea</taxon>
        <taxon>Timematodea</taxon>
        <taxon>Timematoidea</taxon>
        <taxon>Timematidae</taxon>
        <taxon>Timema</taxon>
    </lineage>
</organism>
<name>A0A7R9I830_9NEOP</name>